<feature type="transmembrane region" description="Helical" evidence="13">
    <location>
        <begin position="369"/>
        <end position="389"/>
    </location>
</feature>
<dbReference type="GO" id="GO:0005525">
    <property type="term" value="F:GTP binding"/>
    <property type="evidence" value="ECO:0007669"/>
    <property type="project" value="UniProtKB-KW"/>
</dbReference>
<evidence type="ECO:0000256" key="7">
    <source>
        <dbReference type="ARBA" id="ARBA00022989"/>
    </source>
</evidence>
<protein>
    <recommendedName>
        <fullName evidence="14">FeoB-type G domain-containing protein</fullName>
    </recommendedName>
</protein>
<comment type="subcellular location">
    <subcellularLocation>
        <location evidence="1">Cell membrane</location>
        <topology evidence="1">Multi-pass membrane protein</topology>
    </subcellularLocation>
</comment>
<dbReference type="GO" id="GO:0015093">
    <property type="term" value="F:ferrous iron transmembrane transporter activity"/>
    <property type="evidence" value="ECO:0007669"/>
    <property type="project" value="InterPro"/>
</dbReference>
<evidence type="ECO:0000256" key="13">
    <source>
        <dbReference type="SAM" id="Phobius"/>
    </source>
</evidence>
<keyword evidence="2" id="KW-0813">Transport</keyword>
<keyword evidence="10" id="KW-0342">GTP-binding</keyword>
<sequence>MPSAADVTAKIQPSPQKFRGSRGAARRHIAVIGNPNTGKSTLFNALTGLRQKTANYPGVTVEMHTGIANLGNQEVVLIDLPGAYSLAAQSPDEMVAIDVLMGNRRDLETPDVILIVVDAANLRRNLFLVSQILELRKPVVVALNMADLADKKGIRIDCEELTMLLNSAVVPFVATVGQGINELKQALADALEQGPVNRPLVMPEARQAARAIARSLPDTGLNELEYVLERAIIDDGGEAEKRLAKLDCDEVAAKIWRARSSISGNEPLAAVEAKRRYAGIADIMKRVETRGEPVRSKFDRVDRIANHPLIGAILFVLVMGTVFQAVFSWATPIMDLIDDATAWLGGSLAALLPPGALASLLVDGIIAGVGSVIIFLPQILILFAFIIFLEDSGYMARAAFLMDRLMRQCGLSGQSFIPMLSSFACAVPGIMATRVIPNRRDRIATIVAAPFMTCSARLPVYALLIGAFIPRQHFFFGLINLQGLVLFGLYLLGIFGGIFTALLLKRSALKGPTPTFLIELPPYRLPNLKSVLIRLLDRGKIFLVRAGTIIFTVAVVVWALAYFPRAEAIANQFDTERAAAAATLNEDALPARLVEIDNAQASAYLERSYLGRMGRTVQPVFAPLGWDWKVSAAVIASFPAREVVIAVLGTIYAVGSDIDETDARLANRLHNASWPDGRPVFSGGMAVGLLIFTAFCLQCAATLVVMRRETNGWTWPAFAWVYMTTLGYLGALLANQLGS</sequence>
<evidence type="ECO:0000256" key="11">
    <source>
        <dbReference type="ARBA" id="ARBA00023136"/>
    </source>
</evidence>
<dbReference type="Gene3D" id="3.40.50.300">
    <property type="entry name" value="P-loop containing nucleotide triphosphate hydrolases"/>
    <property type="match status" value="1"/>
</dbReference>
<evidence type="ECO:0000256" key="2">
    <source>
        <dbReference type="ARBA" id="ARBA00022448"/>
    </source>
</evidence>
<keyword evidence="7 13" id="KW-1133">Transmembrane helix</keyword>
<reference evidence="15" key="1">
    <citation type="submission" date="2018-05" db="EMBL/GenBank/DDBJ databases">
        <authorList>
            <person name="Lanie J.A."/>
            <person name="Ng W.-L."/>
            <person name="Kazmierczak K.M."/>
            <person name="Andrzejewski T.M."/>
            <person name="Davidsen T.M."/>
            <person name="Wayne K.J."/>
            <person name="Tettelin H."/>
            <person name="Glass J.I."/>
            <person name="Rusch D."/>
            <person name="Podicherti R."/>
            <person name="Tsui H.-C.T."/>
            <person name="Winkler M.E."/>
        </authorList>
    </citation>
    <scope>NUCLEOTIDE SEQUENCE</scope>
</reference>
<dbReference type="SUPFAM" id="SSF52540">
    <property type="entry name" value="P-loop containing nucleoside triphosphate hydrolases"/>
    <property type="match status" value="1"/>
</dbReference>
<keyword evidence="6" id="KW-0547">Nucleotide-binding</keyword>
<feature type="transmembrane region" description="Helical" evidence="13">
    <location>
        <begin position="717"/>
        <end position="737"/>
    </location>
</feature>
<dbReference type="InterPro" id="IPR027417">
    <property type="entry name" value="P-loop_NTPase"/>
</dbReference>
<evidence type="ECO:0000256" key="1">
    <source>
        <dbReference type="ARBA" id="ARBA00004651"/>
    </source>
</evidence>
<feature type="transmembrane region" description="Helical" evidence="13">
    <location>
        <begin position="443"/>
        <end position="469"/>
    </location>
</feature>
<gene>
    <name evidence="15" type="ORF">METZ01_LOCUS114403</name>
</gene>
<dbReference type="InterPro" id="IPR011640">
    <property type="entry name" value="Fe2_transport_prot_B_C"/>
</dbReference>
<keyword evidence="11 13" id="KW-0472">Membrane</keyword>
<feature type="transmembrane region" description="Helical" evidence="13">
    <location>
        <begin position="309"/>
        <end position="330"/>
    </location>
</feature>
<evidence type="ECO:0000256" key="5">
    <source>
        <dbReference type="ARBA" id="ARBA00022692"/>
    </source>
</evidence>
<dbReference type="CDD" id="cd01879">
    <property type="entry name" value="FeoB"/>
    <property type="match status" value="1"/>
</dbReference>
<dbReference type="AlphaFoldDB" id="A0A381X9W1"/>
<feature type="transmembrane region" description="Helical" evidence="13">
    <location>
        <begin position="542"/>
        <end position="563"/>
    </location>
</feature>
<keyword evidence="5 13" id="KW-0812">Transmembrane</keyword>
<dbReference type="PRINTS" id="PR00326">
    <property type="entry name" value="GTP1OBG"/>
</dbReference>
<dbReference type="PROSITE" id="PS51711">
    <property type="entry name" value="G_FEOB"/>
    <property type="match status" value="1"/>
</dbReference>
<dbReference type="Pfam" id="PF07670">
    <property type="entry name" value="Gate"/>
    <property type="match status" value="2"/>
</dbReference>
<feature type="transmembrane region" description="Helical" evidence="13">
    <location>
        <begin position="481"/>
        <end position="504"/>
    </location>
</feature>
<dbReference type="InterPro" id="IPR003373">
    <property type="entry name" value="Fe2_transport_prot-B"/>
</dbReference>
<dbReference type="PANTHER" id="PTHR43185:SF1">
    <property type="entry name" value="FE(2+) TRANSPORTER FEOB"/>
    <property type="match status" value="1"/>
</dbReference>
<evidence type="ECO:0000256" key="3">
    <source>
        <dbReference type="ARBA" id="ARBA00022475"/>
    </source>
</evidence>
<dbReference type="NCBIfam" id="TIGR00437">
    <property type="entry name" value="feoB"/>
    <property type="match status" value="1"/>
</dbReference>
<organism evidence="15">
    <name type="scientific">marine metagenome</name>
    <dbReference type="NCBI Taxonomy" id="408172"/>
    <lineage>
        <taxon>unclassified sequences</taxon>
        <taxon>metagenomes</taxon>
        <taxon>ecological metagenomes</taxon>
    </lineage>
</organism>
<evidence type="ECO:0000256" key="10">
    <source>
        <dbReference type="ARBA" id="ARBA00023134"/>
    </source>
</evidence>
<feature type="domain" description="FeoB-type G" evidence="14">
    <location>
        <begin position="26"/>
        <end position="193"/>
    </location>
</feature>
<evidence type="ECO:0000259" key="14">
    <source>
        <dbReference type="PROSITE" id="PS51711"/>
    </source>
</evidence>
<keyword evidence="3" id="KW-1003">Cell membrane</keyword>
<evidence type="ECO:0000256" key="8">
    <source>
        <dbReference type="ARBA" id="ARBA00023004"/>
    </source>
</evidence>
<dbReference type="InterPro" id="IPR011642">
    <property type="entry name" value="Gate_dom"/>
</dbReference>
<dbReference type="InterPro" id="IPR005225">
    <property type="entry name" value="Small_GTP-bd"/>
</dbReference>
<feature type="transmembrane region" description="Helical" evidence="13">
    <location>
        <begin position="342"/>
        <end position="362"/>
    </location>
</feature>
<dbReference type="Pfam" id="PF07664">
    <property type="entry name" value="FeoB_C"/>
    <property type="match status" value="1"/>
</dbReference>
<feature type="region of interest" description="Disordered" evidence="12">
    <location>
        <begin position="1"/>
        <end position="22"/>
    </location>
</feature>
<feature type="transmembrane region" description="Helical" evidence="13">
    <location>
        <begin position="416"/>
        <end position="436"/>
    </location>
</feature>
<evidence type="ECO:0000256" key="12">
    <source>
        <dbReference type="SAM" id="MobiDB-lite"/>
    </source>
</evidence>
<dbReference type="NCBIfam" id="TIGR00231">
    <property type="entry name" value="small_GTP"/>
    <property type="match status" value="1"/>
</dbReference>
<dbReference type="InterPro" id="IPR050860">
    <property type="entry name" value="FeoB_GTPase"/>
</dbReference>
<name>A0A381X9W1_9ZZZZ</name>
<dbReference type="Pfam" id="PF02421">
    <property type="entry name" value="FeoB_N"/>
    <property type="match status" value="1"/>
</dbReference>
<accession>A0A381X9W1</accession>
<dbReference type="PANTHER" id="PTHR43185">
    <property type="entry name" value="FERROUS IRON TRANSPORT PROTEIN B"/>
    <property type="match status" value="1"/>
</dbReference>
<feature type="transmembrane region" description="Helical" evidence="13">
    <location>
        <begin position="680"/>
        <end position="705"/>
    </location>
</feature>
<proteinExistence type="predicted"/>
<dbReference type="EMBL" id="UINC01014433">
    <property type="protein sequence ID" value="SVA61549.1"/>
    <property type="molecule type" value="Genomic_DNA"/>
</dbReference>
<keyword evidence="4" id="KW-0410">Iron transport</keyword>
<evidence type="ECO:0000256" key="6">
    <source>
        <dbReference type="ARBA" id="ARBA00022741"/>
    </source>
</evidence>
<keyword evidence="9" id="KW-0406">Ion transport</keyword>
<dbReference type="InterPro" id="IPR006073">
    <property type="entry name" value="GTP-bd"/>
</dbReference>
<dbReference type="InterPro" id="IPR030389">
    <property type="entry name" value="G_FEOB_dom"/>
</dbReference>
<evidence type="ECO:0000256" key="9">
    <source>
        <dbReference type="ARBA" id="ARBA00023065"/>
    </source>
</evidence>
<keyword evidence="8" id="KW-0408">Iron</keyword>
<evidence type="ECO:0000256" key="4">
    <source>
        <dbReference type="ARBA" id="ARBA00022496"/>
    </source>
</evidence>
<evidence type="ECO:0000313" key="15">
    <source>
        <dbReference type="EMBL" id="SVA61549.1"/>
    </source>
</evidence>
<dbReference type="GO" id="GO:0005886">
    <property type="term" value="C:plasma membrane"/>
    <property type="evidence" value="ECO:0007669"/>
    <property type="project" value="UniProtKB-SubCell"/>
</dbReference>